<organism evidence="2 3">
    <name type="scientific">Mycobacterium alsense</name>
    <dbReference type="NCBI Taxonomy" id="324058"/>
    <lineage>
        <taxon>Bacteria</taxon>
        <taxon>Bacillati</taxon>
        <taxon>Actinomycetota</taxon>
        <taxon>Actinomycetes</taxon>
        <taxon>Mycobacteriales</taxon>
        <taxon>Mycobacteriaceae</taxon>
        <taxon>Mycobacterium</taxon>
    </lineage>
</organism>
<dbReference type="EMBL" id="LZIT01000149">
    <property type="protein sequence ID" value="OBG38481.1"/>
    <property type="molecule type" value="Genomic_DNA"/>
</dbReference>
<sequence>MKRTIAANKPLVVVVAAVVVSGIMATFVYGLSPGSAALMVLLKGAVFGVGLLIVWLAVKRAQRRQPDDEVTIEVGDAGERS</sequence>
<dbReference type="Proteomes" id="UP000092086">
    <property type="component" value="Unassembled WGS sequence"/>
</dbReference>
<evidence type="ECO:0000313" key="3">
    <source>
        <dbReference type="Proteomes" id="UP000092086"/>
    </source>
</evidence>
<evidence type="ECO:0000256" key="1">
    <source>
        <dbReference type="SAM" id="Phobius"/>
    </source>
</evidence>
<accession>A0ABD6P3M7</accession>
<dbReference type="RefSeq" id="WP_067323681.1">
    <property type="nucleotide sequence ID" value="NZ_LZIT01000149.1"/>
</dbReference>
<gene>
    <name evidence="2" type="ORF">A5672_16215</name>
</gene>
<protein>
    <submittedName>
        <fullName evidence="2">Uncharacterized protein</fullName>
    </submittedName>
</protein>
<keyword evidence="1" id="KW-0812">Transmembrane</keyword>
<proteinExistence type="predicted"/>
<dbReference type="AlphaFoldDB" id="A0ABD6P3M7"/>
<keyword evidence="1" id="KW-1133">Transmembrane helix</keyword>
<comment type="caution">
    <text evidence="2">The sequence shown here is derived from an EMBL/GenBank/DDBJ whole genome shotgun (WGS) entry which is preliminary data.</text>
</comment>
<keyword evidence="1" id="KW-0472">Membrane</keyword>
<feature type="transmembrane region" description="Helical" evidence="1">
    <location>
        <begin position="12"/>
        <end position="31"/>
    </location>
</feature>
<reference evidence="2 3" key="1">
    <citation type="submission" date="2016-06" db="EMBL/GenBank/DDBJ databases">
        <authorList>
            <person name="Sutton G."/>
            <person name="Brinkac L."/>
            <person name="Sanka R."/>
            <person name="Adams M."/>
            <person name="Lau E."/>
            <person name="Sam S."/>
            <person name="Sreng N."/>
            <person name="Him V."/>
            <person name="Kerleguer A."/>
            <person name="Cheng S."/>
        </authorList>
    </citation>
    <scope>NUCLEOTIDE SEQUENCE [LARGE SCALE GENOMIC DNA]</scope>
    <source>
        <strain evidence="2 3">E2978</strain>
    </source>
</reference>
<name>A0ABD6P3M7_9MYCO</name>
<evidence type="ECO:0000313" key="2">
    <source>
        <dbReference type="EMBL" id="OBG38481.1"/>
    </source>
</evidence>
<feature type="transmembrane region" description="Helical" evidence="1">
    <location>
        <begin position="37"/>
        <end position="58"/>
    </location>
</feature>